<dbReference type="InterPro" id="IPR036570">
    <property type="entry name" value="HORMA_dom_sf"/>
</dbReference>
<evidence type="ECO:0000256" key="2">
    <source>
        <dbReference type="ARBA" id="ARBA00023006"/>
    </source>
</evidence>
<sequence length="413" mass="45069">MSNETQKADQITYRFYTKLSLVVHHARATFEAPAEAKVDKWFNLETPDPEIFRDQTRFYRSISTIHPVPPFRLQVLLCIPELANNQVLVYHAPNSSRLRIDPTPTHVLLESWDLSFRPEQYRNDDRSEITPPTIYKHGISLFRSIFTLLRILPAWKLARRRRTGGNRNGNFTIELRVAGQGHGGGNVLGFDAPPAPGASPLANDTHTFAPITHPTGTLSLSVTYLTTPHFEPDALESLLSSRFLSDEGPDFTPTLVKNQQRDSLSTSPGSLPMRTSLPRSPPSGSLADRFVVAPPINSRTTSFPTIGGSSPRMQSVALPSVRRLSSAGMGTAGSASGLSDESSRQGTGSIGSRDEGPGMSALGRPRQESFGVGRGTVSASLITYVLRNDKRVLLGIFVGSRGSTNSTHTNESH</sequence>
<dbReference type="GO" id="GO:1990316">
    <property type="term" value="C:Atg1/ULK1 kinase complex"/>
    <property type="evidence" value="ECO:0007669"/>
    <property type="project" value="InterPro"/>
</dbReference>
<dbReference type="EMBL" id="KV429047">
    <property type="protein sequence ID" value="KZT71074.1"/>
    <property type="molecule type" value="Genomic_DNA"/>
</dbReference>
<dbReference type="PANTHER" id="PTHR13430:SF4">
    <property type="entry name" value="AUTOPHAGY-RELATED PROTEIN 13"/>
    <property type="match status" value="1"/>
</dbReference>
<dbReference type="GO" id="GO:0034497">
    <property type="term" value="P:protein localization to phagophore assembly site"/>
    <property type="evidence" value="ECO:0007669"/>
    <property type="project" value="TreeGrafter"/>
</dbReference>
<proteinExistence type="inferred from homology"/>
<dbReference type="OrthoDB" id="70161at2759"/>
<evidence type="ECO:0000259" key="5">
    <source>
        <dbReference type="Pfam" id="PF10033"/>
    </source>
</evidence>
<dbReference type="GO" id="GO:0000423">
    <property type="term" value="P:mitophagy"/>
    <property type="evidence" value="ECO:0007669"/>
    <property type="project" value="TreeGrafter"/>
</dbReference>
<organism evidence="6 7">
    <name type="scientific">Daedalea quercina L-15889</name>
    <dbReference type="NCBI Taxonomy" id="1314783"/>
    <lineage>
        <taxon>Eukaryota</taxon>
        <taxon>Fungi</taxon>
        <taxon>Dikarya</taxon>
        <taxon>Basidiomycota</taxon>
        <taxon>Agaricomycotina</taxon>
        <taxon>Agaricomycetes</taxon>
        <taxon>Polyporales</taxon>
        <taxon>Fomitopsis</taxon>
    </lineage>
</organism>
<feature type="domain" description="Autophagy-related protein 13 N-terminal" evidence="5">
    <location>
        <begin position="14"/>
        <end position="230"/>
    </location>
</feature>
<reference evidence="6 7" key="1">
    <citation type="journal article" date="2016" name="Mol. Biol. Evol.">
        <title>Comparative Genomics of Early-Diverging Mushroom-Forming Fungi Provides Insights into the Origins of Lignocellulose Decay Capabilities.</title>
        <authorList>
            <person name="Nagy L.G."/>
            <person name="Riley R."/>
            <person name="Tritt A."/>
            <person name="Adam C."/>
            <person name="Daum C."/>
            <person name="Floudas D."/>
            <person name="Sun H."/>
            <person name="Yadav J.S."/>
            <person name="Pangilinan J."/>
            <person name="Larsson K.H."/>
            <person name="Matsuura K."/>
            <person name="Barry K."/>
            <person name="Labutti K."/>
            <person name="Kuo R."/>
            <person name="Ohm R.A."/>
            <person name="Bhattacharya S.S."/>
            <person name="Shirouzu T."/>
            <person name="Yoshinaga Y."/>
            <person name="Martin F.M."/>
            <person name="Grigoriev I.V."/>
            <person name="Hibbett D.S."/>
        </authorList>
    </citation>
    <scope>NUCLEOTIDE SEQUENCE [LARGE SCALE GENOMIC DNA]</scope>
    <source>
        <strain evidence="6 7">L-15889</strain>
    </source>
</reference>
<protein>
    <recommendedName>
        <fullName evidence="3">Autophagy-related protein 13</fullName>
    </recommendedName>
</protein>
<feature type="compositionally biased region" description="Polar residues" evidence="4">
    <location>
        <begin position="255"/>
        <end position="269"/>
    </location>
</feature>
<dbReference type="GO" id="GO:0000407">
    <property type="term" value="C:phagophore assembly site"/>
    <property type="evidence" value="ECO:0007669"/>
    <property type="project" value="TreeGrafter"/>
</dbReference>
<evidence type="ECO:0000313" key="6">
    <source>
        <dbReference type="EMBL" id="KZT71074.1"/>
    </source>
</evidence>
<evidence type="ECO:0000256" key="3">
    <source>
        <dbReference type="RuleBase" id="RU361214"/>
    </source>
</evidence>
<evidence type="ECO:0000256" key="1">
    <source>
        <dbReference type="ARBA" id="ARBA00005246"/>
    </source>
</evidence>
<gene>
    <name evidence="6" type="ORF">DAEQUDRAFT_135657</name>
</gene>
<dbReference type="GO" id="GO:0034727">
    <property type="term" value="P:piecemeal microautophagy of the nucleus"/>
    <property type="evidence" value="ECO:0007669"/>
    <property type="project" value="TreeGrafter"/>
</dbReference>
<dbReference type="Gene3D" id="3.30.900.10">
    <property type="entry name" value="HORMA domain"/>
    <property type="match status" value="1"/>
</dbReference>
<comment type="similarity">
    <text evidence="1 3">Belongs to the ATG13 family. Fungi subfamily.</text>
</comment>
<name>A0A165RRE7_9APHY</name>
<feature type="region of interest" description="Disordered" evidence="4">
    <location>
        <begin position="326"/>
        <end position="372"/>
    </location>
</feature>
<keyword evidence="2 3" id="KW-0072">Autophagy</keyword>
<dbReference type="PANTHER" id="PTHR13430">
    <property type="match status" value="1"/>
</dbReference>
<evidence type="ECO:0000313" key="7">
    <source>
        <dbReference type="Proteomes" id="UP000076727"/>
    </source>
</evidence>
<dbReference type="InterPro" id="IPR040182">
    <property type="entry name" value="ATG13"/>
</dbReference>
<accession>A0A165RRE7</accession>
<dbReference type="AlphaFoldDB" id="A0A165RRE7"/>
<keyword evidence="7" id="KW-1185">Reference proteome</keyword>
<dbReference type="InterPro" id="IPR018731">
    <property type="entry name" value="Atg13_N"/>
</dbReference>
<dbReference type="Proteomes" id="UP000076727">
    <property type="component" value="Unassembled WGS sequence"/>
</dbReference>
<feature type="compositionally biased region" description="Low complexity" evidence="4">
    <location>
        <begin position="326"/>
        <end position="337"/>
    </location>
</feature>
<dbReference type="GO" id="GO:0005829">
    <property type="term" value="C:cytosol"/>
    <property type="evidence" value="ECO:0007669"/>
    <property type="project" value="TreeGrafter"/>
</dbReference>
<dbReference type="STRING" id="1314783.A0A165RRE7"/>
<dbReference type="Pfam" id="PF10033">
    <property type="entry name" value="ATG13"/>
    <property type="match status" value="1"/>
</dbReference>
<evidence type="ECO:0000256" key="4">
    <source>
        <dbReference type="SAM" id="MobiDB-lite"/>
    </source>
</evidence>
<feature type="region of interest" description="Disordered" evidence="4">
    <location>
        <begin position="250"/>
        <end position="289"/>
    </location>
</feature>